<dbReference type="SUPFAM" id="SSF69742">
    <property type="entry name" value="Glutamyl tRNA-reductase catalytic, N-terminal domain"/>
    <property type="match status" value="1"/>
</dbReference>
<organism evidence="17 18">
    <name type="scientific">Methanobacterium formicicum (strain DSM 3637 / PP1)</name>
    <dbReference type="NCBI Taxonomy" id="1204725"/>
    <lineage>
        <taxon>Archaea</taxon>
        <taxon>Methanobacteriati</taxon>
        <taxon>Methanobacteriota</taxon>
        <taxon>Methanomada group</taxon>
        <taxon>Methanobacteria</taxon>
        <taxon>Methanobacteriales</taxon>
        <taxon>Methanobacteriaceae</taxon>
        <taxon>Methanobacterium</taxon>
    </lineage>
</organism>
<dbReference type="InterPro" id="IPR036291">
    <property type="entry name" value="NAD(P)-bd_dom_sf"/>
</dbReference>
<comment type="catalytic activity">
    <reaction evidence="7 8 13">
        <text>(S)-4-amino-5-oxopentanoate + tRNA(Glu) + NADP(+) = L-glutamyl-tRNA(Glu) + NADPH + H(+)</text>
        <dbReference type="Rhea" id="RHEA:12344"/>
        <dbReference type="Rhea" id="RHEA-COMP:9663"/>
        <dbReference type="Rhea" id="RHEA-COMP:9680"/>
        <dbReference type="ChEBI" id="CHEBI:15378"/>
        <dbReference type="ChEBI" id="CHEBI:57501"/>
        <dbReference type="ChEBI" id="CHEBI:57783"/>
        <dbReference type="ChEBI" id="CHEBI:58349"/>
        <dbReference type="ChEBI" id="CHEBI:78442"/>
        <dbReference type="ChEBI" id="CHEBI:78520"/>
        <dbReference type="EC" id="1.2.1.70"/>
    </reaction>
</comment>
<keyword evidence="6 8" id="KW-0627">Porphyrin biosynthesis</keyword>
<dbReference type="PIRSF" id="PIRSF000445">
    <property type="entry name" value="4pyrrol_synth_GluRdtase"/>
    <property type="match status" value="1"/>
</dbReference>
<feature type="domain" description="Glutamyl-tRNA reductase N-terminal" evidence="16">
    <location>
        <begin position="5"/>
        <end position="135"/>
    </location>
</feature>
<dbReference type="GO" id="GO:0008883">
    <property type="term" value="F:glutamyl-tRNA reductase activity"/>
    <property type="evidence" value="ECO:0007669"/>
    <property type="project" value="UniProtKB-UniRule"/>
</dbReference>
<dbReference type="InterPro" id="IPR018214">
    <property type="entry name" value="GluRdtase_CS"/>
</dbReference>
<dbReference type="InterPro" id="IPR036343">
    <property type="entry name" value="GluRdtase_N_sf"/>
</dbReference>
<evidence type="ECO:0000259" key="14">
    <source>
        <dbReference type="Pfam" id="PF00745"/>
    </source>
</evidence>
<dbReference type="OrthoDB" id="4562at2157"/>
<evidence type="ECO:0000259" key="16">
    <source>
        <dbReference type="Pfam" id="PF05201"/>
    </source>
</evidence>
<comment type="domain">
    <text evidence="8">Possesses an unusual extended V-shaped dimeric structure with each monomer consisting of three distinct domains arranged along a curved 'spinal' alpha-helix. The N-terminal catalytic domain specifically recognizes the glutamate moiety of the substrate. The second domain is the NADPH-binding domain, and the third C-terminal domain is responsible for dimerization.</text>
</comment>
<feature type="binding site" evidence="8 10">
    <location>
        <position position="99"/>
    </location>
    <ligand>
        <name>substrate</name>
    </ligand>
</feature>
<evidence type="ECO:0000256" key="5">
    <source>
        <dbReference type="ARBA" id="ARBA00023002"/>
    </source>
</evidence>
<dbReference type="InterPro" id="IPR006151">
    <property type="entry name" value="Shikm_DH/Glu-tRNA_Rdtase"/>
</dbReference>
<evidence type="ECO:0000256" key="9">
    <source>
        <dbReference type="PIRSR" id="PIRSR000445-1"/>
    </source>
</evidence>
<dbReference type="CDD" id="cd05213">
    <property type="entry name" value="NAD_bind_Glutamyl_tRNA_reduct"/>
    <property type="match status" value="1"/>
</dbReference>
<dbReference type="InterPro" id="IPR015895">
    <property type="entry name" value="4pyrrol_synth_GluRdtase_N"/>
</dbReference>
<evidence type="ECO:0000256" key="11">
    <source>
        <dbReference type="PIRSR" id="PIRSR000445-3"/>
    </source>
</evidence>
<dbReference type="AlphaFoldDB" id="K2R0Q0"/>
<dbReference type="FunFam" id="3.40.50.720:FF:000031">
    <property type="entry name" value="Glutamyl-tRNA reductase"/>
    <property type="match status" value="1"/>
</dbReference>
<feature type="binding site" evidence="8 10">
    <location>
        <position position="88"/>
    </location>
    <ligand>
        <name>substrate</name>
    </ligand>
</feature>
<dbReference type="SUPFAM" id="SSF69075">
    <property type="entry name" value="Glutamyl tRNA-reductase dimerization domain"/>
    <property type="match status" value="1"/>
</dbReference>
<keyword evidence="18" id="KW-1185">Reference proteome</keyword>
<comment type="similarity">
    <text evidence="2 8 13">Belongs to the glutamyl-tRNA reductase family.</text>
</comment>
<evidence type="ECO:0000256" key="2">
    <source>
        <dbReference type="ARBA" id="ARBA00005916"/>
    </source>
</evidence>
<dbReference type="Gene3D" id="3.40.50.720">
    <property type="entry name" value="NAD(P)-binding Rossmann-like Domain"/>
    <property type="match status" value="1"/>
</dbReference>
<dbReference type="Gene3D" id="3.30.460.30">
    <property type="entry name" value="Glutamyl-tRNA reductase, N-terminal domain"/>
    <property type="match status" value="1"/>
</dbReference>
<feature type="active site" description="Nucleophile" evidence="8 9">
    <location>
        <position position="46"/>
    </location>
</feature>
<feature type="binding site" evidence="8 10">
    <location>
        <begin position="45"/>
        <end position="48"/>
    </location>
    <ligand>
        <name>substrate</name>
    </ligand>
</feature>
<evidence type="ECO:0000256" key="10">
    <source>
        <dbReference type="PIRSR" id="PIRSR000445-2"/>
    </source>
</evidence>
<dbReference type="PANTHER" id="PTHR43013">
    <property type="entry name" value="GLUTAMYL-TRNA REDUCTASE"/>
    <property type="match status" value="1"/>
</dbReference>
<dbReference type="PATRIC" id="fig|1204725.3.peg.834"/>
<dbReference type="Pfam" id="PF01488">
    <property type="entry name" value="Shikimate_DH"/>
    <property type="match status" value="1"/>
</dbReference>
<evidence type="ECO:0000313" key="18">
    <source>
        <dbReference type="Proteomes" id="UP000007360"/>
    </source>
</evidence>
<dbReference type="Pfam" id="PF05201">
    <property type="entry name" value="GlutR_N"/>
    <property type="match status" value="1"/>
</dbReference>
<dbReference type="EMBL" id="AMPO01000003">
    <property type="protein sequence ID" value="EKF86118.1"/>
    <property type="molecule type" value="Genomic_DNA"/>
</dbReference>
<evidence type="ECO:0000256" key="13">
    <source>
        <dbReference type="RuleBase" id="RU000584"/>
    </source>
</evidence>
<comment type="caution">
    <text evidence="17">The sequence shown here is derived from an EMBL/GenBank/DDBJ whole genome shotgun (WGS) entry which is preliminary data.</text>
</comment>
<protein>
    <recommendedName>
        <fullName evidence="3 8">Glutamyl-tRNA reductase</fullName>
        <shortName evidence="8">GluTR</shortName>
        <ecNumber evidence="3 8">1.2.1.70</ecNumber>
    </recommendedName>
</protein>
<evidence type="ECO:0000259" key="15">
    <source>
        <dbReference type="Pfam" id="PF01488"/>
    </source>
</evidence>
<comment type="miscellaneous">
    <text evidence="8">During catalysis, the active site Cys acts as a nucleophile attacking the alpha-carbonyl group of tRNA-bound glutamate with the formation of a thioester intermediate between enzyme and glutamate, and the concomitant release of tRNA(Glu). The thioester intermediate is finally reduced by direct hydride transfer from NADPH, to form the product GSA.</text>
</comment>
<dbReference type="NCBIfam" id="TIGR01035">
    <property type="entry name" value="hemA"/>
    <property type="match status" value="1"/>
</dbReference>
<comment type="subunit">
    <text evidence="8">Homodimer.</text>
</comment>
<evidence type="ECO:0000256" key="8">
    <source>
        <dbReference type="HAMAP-Rule" id="MF_00087"/>
    </source>
</evidence>
<dbReference type="Proteomes" id="UP000007360">
    <property type="component" value="Unassembled WGS sequence"/>
</dbReference>
<dbReference type="InterPro" id="IPR036453">
    <property type="entry name" value="GluRdtase_dimer_dom_sf"/>
</dbReference>
<dbReference type="RefSeq" id="WP_004030051.1">
    <property type="nucleotide sequence ID" value="NZ_AMPO01000003.1"/>
</dbReference>
<dbReference type="UniPathway" id="UPA00251">
    <property type="reaction ID" value="UER00316"/>
</dbReference>
<accession>K2R0Q0</accession>
<dbReference type="HAMAP" id="MF_00087">
    <property type="entry name" value="Glu_tRNA_reductase"/>
    <property type="match status" value="1"/>
</dbReference>
<gene>
    <name evidence="8 17" type="primary">hemA</name>
    <name evidence="17" type="ORF">A994_04160</name>
</gene>
<evidence type="ECO:0000313" key="17">
    <source>
        <dbReference type="EMBL" id="EKF86118.1"/>
    </source>
</evidence>
<keyword evidence="4 8" id="KW-0521">NADP</keyword>
<dbReference type="InterPro" id="IPR015896">
    <property type="entry name" value="4pyrrol_synth_GluRdtase_dimer"/>
</dbReference>
<feature type="domain" description="Tetrapyrrole biosynthesis glutamyl-tRNA reductase dimerisation" evidence="14">
    <location>
        <begin position="298"/>
        <end position="394"/>
    </location>
</feature>
<evidence type="ECO:0000256" key="1">
    <source>
        <dbReference type="ARBA" id="ARBA00005059"/>
    </source>
</evidence>
<comment type="pathway">
    <text evidence="1 8 13">Porphyrin-containing compound metabolism; protoporphyrin-IX biosynthesis; 5-aminolevulinate from L-glutamyl-tRNA(Glu): step 1/2.</text>
</comment>
<feature type="binding site" evidence="8 11">
    <location>
        <begin position="168"/>
        <end position="173"/>
    </location>
    <ligand>
        <name>NADP(+)</name>
        <dbReference type="ChEBI" id="CHEBI:58349"/>
    </ligand>
</feature>
<proteinExistence type="inferred from homology"/>
<dbReference type="PROSITE" id="PS00747">
    <property type="entry name" value="GLUTR"/>
    <property type="match status" value="1"/>
</dbReference>
<keyword evidence="5 8" id="KW-0560">Oxidoreductase</keyword>
<dbReference type="InterPro" id="IPR000343">
    <property type="entry name" value="4pyrrol_synth_GluRdtase"/>
</dbReference>
<evidence type="ECO:0000256" key="6">
    <source>
        <dbReference type="ARBA" id="ARBA00023244"/>
    </source>
</evidence>
<dbReference type="GO" id="GO:0019353">
    <property type="term" value="P:protoporphyrinogen IX biosynthetic process from glutamate"/>
    <property type="evidence" value="ECO:0007669"/>
    <property type="project" value="TreeGrafter"/>
</dbReference>
<comment type="function">
    <text evidence="8">Catalyzes the NADPH-dependent reduction of glutamyl-tRNA(Glu) to glutamate 1-semialdehyde (GSA).</text>
</comment>
<evidence type="ECO:0000256" key="3">
    <source>
        <dbReference type="ARBA" id="ARBA00012970"/>
    </source>
</evidence>
<evidence type="ECO:0000256" key="4">
    <source>
        <dbReference type="ARBA" id="ARBA00022857"/>
    </source>
</evidence>
<feature type="binding site" evidence="8 10">
    <location>
        <begin position="93"/>
        <end position="95"/>
    </location>
    <ligand>
        <name>substrate</name>
    </ligand>
</feature>
<feature type="domain" description="Quinate/shikimate 5-dehydrogenase/glutamyl-tRNA reductase" evidence="15">
    <location>
        <begin position="151"/>
        <end position="284"/>
    </location>
</feature>
<dbReference type="Pfam" id="PF00745">
    <property type="entry name" value="GlutR_dimer"/>
    <property type="match status" value="1"/>
</dbReference>
<evidence type="ECO:0000256" key="7">
    <source>
        <dbReference type="ARBA" id="ARBA00047464"/>
    </source>
</evidence>
<dbReference type="SUPFAM" id="SSF51735">
    <property type="entry name" value="NAD(P)-binding Rossmann-fold domains"/>
    <property type="match status" value="1"/>
</dbReference>
<dbReference type="PANTHER" id="PTHR43013:SF1">
    <property type="entry name" value="GLUTAMYL-TRNA REDUCTASE"/>
    <property type="match status" value="1"/>
</dbReference>
<feature type="site" description="Important for activity" evidence="8 12">
    <location>
        <position position="78"/>
    </location>
</feature>
<name>K2R0Q0_METFP</name>
<evidence type="ECO:0000256" key="12">
    <source>
        <dbReference type="PIRSR" id="PIRSR000445-4"/>
    </source>
</evidence>
<reference evidence="17 18" key="1">
    <citation type="journal article" date="2012" name="J. Bacteriol.">
        <title>Draft genome sequence of Methanobacterium formicicum DSM 3637, an archaebacterium isolated from the methane producer amoeba Pelomyxa palustris.</title>
        <authorList>
            <person name="Gutierrez G."/>
        </authorList>
    </citation>
    <scope>NUCLEOTIDE SEQUENCE [LARGE SCALE GENOMIC DNA]</scope>
    <source>
        <strain evidence="18">DSM 3637 / PP1</strain>
    </source>
</reference>
<dbReference type="EC" id="1.2.1.70" evidence="3 8"/>
<sequence length="398" mass="44729">MILNIRIDHKTADIRKIEESTHKLDEIFAKIQEDHSVKEYILLKTCNRAELYLILDECYLDYHWGGLVVEKNEKALEHVLKLSCGLESMIIGEDQILGQLKEAHKTSIKEKHCGPVLGTIFTKAVHVGQAVRKKTRINQGSVSIGSAAVNLAESVLGDLKCKKVLIIGAGKMGTLVAKALVEKHLKAIVVANRTYNRAVCLAKELEGSAIHFDRLAEAMYDADVIICATGAPHPILTQEKVEASVPAENLEKMVMVDIANPRDIEEDVAQLGVRLYNIDDLRDIADKNRKMREREACEAEKIIAEELQLLETSLRHLEVKPIIGDIRSQAEVIRQRETKKALRMLGDMNGKEKVVDDLTKVVVDRVFYDIIHNLKEAAENDDKDVLEAAKYIFKDETR</sequence>
<dbReference type="GO" id="GO:0050661">
    <property type="term" value="F:NADP binding"/>
    <property type="evidence" value="ECO:0007669"/>
    <property type="project" value="InterPro"/>
</dbReference>